<dbReference type="AlphaFoldDB" id="A0A6F9D800"/>
<evidence type="ECO:0000259" key="4">
    <source>
        <dbReference type="SMART" id="SM01332"/>
    </source>
</evidence>
<evidence type="ECO:0000256" key="2">
    <source>
        <dbReference type="RuleBase" id="RU000383"/>
    </source>
</evidence>
<dbReference type="Gene3D" id="1.10.472.10">
    <property type="entry name" value="Cyclin-like"/>
    <property type="match status" value="2"/>
</dbReference>
<dbReference type="EMBL" id="LR783722">
    <property type="protein sequence ID" value="CAB3228930.1"/>
    <property type="molecule type" value="mRNA"/>
</dbReference>
<dbReference type="PANTHER" id="PTHR10177">
    <property type="entry name" value="CYCLINS"/>
    <property type="match status" value="1"/>
</dbReference>
<dbReference type="CDD" id="cd20529">
    <property type="entry name" value="CYCLIN_CCNJ-like_rpt2"/>
    <property type="match status" value="1"/>
</dbReference>
<dbReference type="InterPro" id="IPR004367">
    <property type="entry name" value="Cyclin_C-dom"/>
</dbReference>
<dbReference type="InterPro" id="IPR006671">
    <property type="entry name" value="Cyclin_N"/>
</dbReference>
<proteinExistence type="evidence at transcript level"/>
<feature type="domain" description="Cyclin-like" evidence="3">
    <location>
        <begin position="163"/>
        <end position="242"/>
    </location>
</feature>
<evidence type="ECO:0000256" key="1">
    <source>
        <dbReference type="ARBA" id="ARBA00023127"/>
    </source>
</evidence>
<comment type="similarity">
    <text evidence="2">Belongs to the cyclin family.</text>
</comment>
<dbReference type="Pfam" id="PF02984">
    <property type="entry name" value="Cyclin_C"/>
    <property type="match status" value="1"/>
</dbReference>
<organism evidence="5">
    <name type="scientific">Phallusia mammillata</name>
    <dbReference type="NCBI Taxonomy" id="59560"/>
    <lineage>
        <taxon>Eukaryota</taxon>
        <taxon>Metazoa</taxon>
        <taxon>Chordata</taxon>
        <taxon>Tunicata</taxon>
        <taxon>Ascidiacea</taxon>
        <taxon>Phlebobranchia</taxon>
        <taxon>Ascidiidae</taxon>
        <taxon>Phallusia</taxon>
    </lineage>
</organism>
<accession>A0A6F9D800</accession>
<dbReference type="InterPro" id="IPR013763">
    <property type="entry name" value="Cyclin-like_dom"/>
</dbReference>
<dbReference type="InterPro" id="IPR036915">
    <property type="entry name" value="Cyclin-like_sf"/>
</dbReference>
<feature type="domain" description="Cyclin C-terminal" evidence="4">
    <location>
        <begin position="140"/>
        <end position="270"/>
    </location>
</feature>
<dbReference type="SUPFAM" id="SSF47954">
    <property type="entry name" value="Cyclin-like"/>
    <property type="match status" value="2"/>
</dbReference>
<dbReference type="SMART" id="SM01332">
    <property type="entry name" value="Cyclin_C"/>
    <property type="match status" value="1"/>
</dbReference>
<evidence type="ECO:0000313" key="5">
    <source>
        <dbReference type="EMBL" id="CAB3228930.1"/>
    </source>
</evidence>
<protein>
    <submittedName>
        <fullName evidence="5">Cyclin-J-like</fullName>
    </submittedName>
</protein>
<reference evidence="5" key="1">
    <citation type="submission" date="2020-04" db="EMBL/GenBank/DDBJ databases">
        <authorList>
            <person name="Neveu A P."/>
        </authorList>
    </citation>
    <scope>NUCLEOTIDE SEQUENCE</scope>
    <source>
        <tissue evidence="5">Whole embryo</tissue>
    </source>
</reference>
<gene>
    <name evidence="5" type="primary">Ccnjl</name>
</gene>
<feature type="domain" description="Cyclin-like" evidence="3">
    <location>
        <begin position="45"/>
        <end position="131"/>
    </location>
</feature>
<dbReference type="InterPro" id="IPR039361">
    <property type="entry name" value="Cyclin"/>
</dbReference>
<dbReference type="CDD" id="cd20528">
    <property type="entry name" value="CYCLIN_CCNJ-like_rpt1"/>
    <property type="match status" value="1"/>
</dbReference>
<dbReference type="SMART" id="SM00385">
    <property type="entry name" value="CYCLIN"/>
    <property type="match status" value="2"/>
</dbReference>
<sequence>MDCLWWEWNGDLAKDIHTTLKTRENQLLRLKGASKLLYWRRYLVDWLALTCQKYHLNCNAQHLSVCLYDRFTDKFEVMVEDLQMLVLCCLLIASKFEEREEKIPKFKALMDHLQWNLKPCDYLLMEIRLLSSFNWDIGFPTASHFKDYYMQVALGDRDLHAGQPVANQEQAHVYLEKNVNYFLEVSLQDQSFLVFKPSLIMASCIAAARICLHIAPTWTVELHRTSEFAWNHLVPCIEILLRLHDDDRQAMQNNIKSRSVAGAMGALHHDGLNSTGNTPVTSPVPATFATECAPEHHAGTLFIPRFRYNRGYLV</sequence>
<name>A0A6F9D800_9ASCI</name>
<keyword evidence="1 2" id="KW-0195">Cyclin</keyword>
<dbReference type="Pfam" id="PF00134">
    <property type="entry name" value="Cyclin_N"/>
    <property type="match status" value="1"/>
</dbReference>
<evidence type="ECO:0000259" key="3">
    <source>
        <dbReference type="SMART" id="SM00385"/>
    </source>
</evidence>